<dbReference type="STRING" id="1447715.AH67_01510"/>
<feature type="transmembrane region" description="Helical" evidence="2">
    <location>
        <begin position="120"/>
        <end position="141"/>
    </location>
</feature>
<dbReference type="Proteomes" id="UP000030636">
    <property type="component" value="Chromosome"/>
</dbReference>
<dbReference type="HOGENOM" id="CLU_056175_6_0_11"/>
<feature type="transmembrane region" description="Helical" evidence="2">
    <location>
        <begin position="33"/>
        <end position="52"/>
    </location>
</feature>
<sequence>MLAMLQPIALLLIIVAGYLFKRNRLFGPRDYRIVQVALFDLVLPGAIVYSFAKNPHDISLLWLSAYGFIVALVPVIIIYLATSRRPIAQRAFLMFNGTGLNIGCFCFPVVQAFLGNAAVVPAAMFDIGNCVMVAAGTNVMTQTLLHIQPGRTLAEQHAGDAPTLPYSPPTDRDAKRLARRALAKTIARGFVGSVPFDVYMLMIVLTVAGWSVPTWLADMFAPFANANACVAMLMVGMLMDLPANKRDLFSVLQVIAWRLPFGIAFGLAAWYLLPFSPMIREATLMCCLAPIAVFSTLFTDEVLGNAKLAGFSLTVTAVISLLTMTGAHALIATGVL</sequence>
<evidence type="ECO:0000313" key="4">
    <source>
        <dbReference type="Proteomes" id="UP000030636"/>
    </source>
</evidence>
<keyword evidence="2" id="KW-0472">Membrane</keyword>
<protein>
    <submittedName>
        <fullName evidence="3">Permease</fullName>
    </submittedName>
</protein>
<feature type="transmembrane region" description="Helical" evidence="2">
    <location>
        <begin position="310"/>
        <end position="331"/>
    </location>
</feature>
<keyword evidence="2" id="KW-1133">Transmembrane helix</keyword>
<dbReference type="KEGG" id="bpsp:AH67_01510"/>
<gene>
    <name evidence="3" type="ORF">AH67_01510</name>
</gene>
<dbReference type="PANTHER" id="PTHR36838">
    <property type="entry name" value="AUXIN EFFLUX CARRIER FAMILY PROTEIN"/>
    <property type="match status" value="1"/>
</dbReference>
<evidence type="ECO:0000256" key="1">
    <source>
        <dbReference type="ARBA" id="ARBA00022448"/>
    </source>
</evidence>
<feature type="transmembrane region" description="Helical" evidence="2">
    <location>
        <begin position="279"/>
        <end position="298"/>
    </location>
</feature>
<feature type="transmembrane region" description="Helical" evidence="2">
    <location>
        <begin position="58"/>
        <end position="81"/>
    </location>
</feature>
<accession>A0A0A7IAD3</accession>
<keyword evidence="4" id="KW-1185">Reference proteome</keyword>
<feature type="transmembrane region" description="Helical" evidence="2">
    <location>
        <begin position="251"/>
        <end position="273"/>
    </location>
</feature>
<dbReference type="RefSeq" id="WP_039171087.1">
    <property type="nucleotide sequence ID" value="NZ_CP007457.1"/>
</dbReference>
<dbReference type="OrthoDB" id="3238334at2"/>
<evidence type="ECO:0000256" key="2">
    <source>
        <dbReference type="SAM" id="Phobius"/>
    </source>
</evidence>
<name>A0A0A7IAD3_9BIFI</name>
<proteinExistence type="predicted"/>
<keyword evidence="2" id="KW-0812">Transmembrane</keyword>
<keyword evidence="1" id="KW-0813">Transport</keyword>
<feature type="transmembrane region" description="Helical" evidence="2">
    <location>
        <begin position="93"/>
        <end position="114"/>
    </location>
</feature>
<dbReference type="EMBL" id="CP007457">
    <property type="protein sequence ID" value="AIZ15779.1"/>
    <property type="molecule type" value="Genomic_DNA"/>
</dbReference>
<organism evidence="3 4">
    <name type="scientific">Bifidobacterium pseudolongum PV8-2</name>
    <dbReference type="NCBI Taxonomy" id="1447715"/>
    <lineage>
        <taxon>Bacteria</taxon>
        <taxon>Bacillati</taxon>
        <taxon>Actinomycetota</taxon>
        <taxon>Actinomycetes</taxon>
        <taxon>Bifidobacteriales</taxon>
        <taxon>Bifidobacteriaceae</taxon>
        <taxon>Bifidobacterium</taxon>
    </lineage>
</organism>
<feature type="transmembrane region" description="Helical" evidence="2">
    <location>
        <begin position="6"/>
        <end position="21"/>
    </location>
</feature>
<evidence type="ECO:0000313" key="3">
    <source>
        <dbReference type="EMBL" id="AIZ15779.1"/>
    </source>
</evidence>
<dbReference type="AlphaFoldDB" id="A0A0A7IAD3"/>
<reference evidence="3 4" key="1">
    <citation type="journal article" date="2015" name="Genome Announc.">
        <title>Bifidobacterium pseudolongum Strain PV8-2, Isolated from a Stool Sample of an Anemic Kenyan Infant.</title>
        <authorList>
            <person name="Vazquez-Gutierrez P."/>
            <person name="Lacroix C."/>
            <person name="Chassard C."/>
            <person name="Klumpp J."/>
            <person name="Stevens M.J."/>
            <person name="Jans C."/>
        </authorList>
    </citation>
    <scope>NUCLEOTIDE SEQUENCE [LARGE SCALE GENOMIC DNA]</scope>
    <source>
        <strain evidence="3 4">PV8-2</strain>
    </source>
</reference>
<feature type="transmembrane region" description="Helical" evidence="2">
    <location>
        <begin position="185"/>
        <end position="208"/>
    </location>
</feature>
<dbReference type="PANTHER" id="PTHR36838:SF3">
    <property type="entry name" value="TRANSPORTER AUXIN EFFLUX CARRIER EC FAMILY"/>
    <property type="match status" value="1"/>
</dbReference>
<feature type="transmembrane region" description="Helical" evidence="2">
    <location>
        <begin position="220"/>
        <end position="239"/>
    </location>
</feature>